<evidence type="ECO:0000313" key="6">
    <source>
        <dbReference type="Proteomes" id="UP000192796"/>
    </source>
</evidence>
<comment type="caution">
    <text evidence="5">The sequence shown here is derived from an EMBL/GenBank/DDBJ whole genome shotgun (WGS) entry which is preliminary data.</text>
</comment>
<dbReference type="EMBL" id="LVYD01000002">
    <property type="protein sequence ID" value="OQP66478.1"/>
    <property type="molecule type" value="Genomic_DNA"/>
</dbReference>
<dbReference type="NCBIfam" id="NF008607">
    <property type="entry name" value="PRK11579.1"/>
    <property type="match status" value="1"/>
</dbReference>
<evidence type="ECO:0000256" key="1">
    <source>
        <dbReference type="ARBA" id="ARBA00010928"/>
    </source>
</evidence>
<feature type="domain" description="Gfo/Idh/MocA-like oxidoreductase C-terminal" evidence="4">
    <location>
        <begin position="135"/>
        <end position="343"/>
    </location>
</feature>
<dbReference type="SUPFAM" id="SSF51735">
    <property type="entry name" value="NAD(P)-binding Rossmann-fold domains"/>
    <property type="match status" value="1"/>
</dbReference>
<dbReference type="InterPro" id="IPR004104">
    <property type="entry name" value="Gfo/Idh/MocA-like_OxRdtase_C"/>
</dbReference>
<dbReference type="AlphaFoldDB" id="A0A1V9G7L9"/>
<dbReference type="InterPro" id="IPR051317">
    <property type="entry name" value="Gfo/Idh/MocA_oxidoreduct"/>
</dbReference>
<protein>
    <submittedName>
        <fullName evidence="5">Oxidoreductase</fullName>
    </submittedName>
</protein>
<accession>A0A1V9G7L9</accession>
<gene>
    <name evidence="5" type="ORF">A3860_13390</name>
</gene>
<keyword evidence="2" id="KW-0560">Oxidoreductase</keyword>
<dbReference type="PANTHER" id="PTHR43708">
    <property type="entry name" value="CONSERVED EXPRESSED OXIDOREDUCTASE (EUROFUNG)"/>
    <property type="match status" value="1"/>
</dbReference>
<dbReference type="Proteomes" id="UP000192796">
    <property type="component" value="Unassembled WGS sequence"/>
</dbReference>
<evidence type="ECO:0000259" key="3">
    <source>
        <dbReference type="Pfam" id="PF01408"/>
    </source>
</evidence>
<dbReference type="Gene3D" id="3.40.50.720">
    <property type="entry name" value="NAD(P)-binding Rossmann-like Domain"/>
    <property type="match status" value="1"/>
</dbReference>
<dbReference type="GO" id="GO:0016491">
    <property type="term" value="F:oxidoreductase activity"/>
    <property type="evidence" value="ECO:0007669"/>
    <property type="project" value="UniProtKB-KW"/>
</dbReference>
<dbReference type="GO" id="GO:0000166">
    <property type="term" value="F:nucleotide binding"/>
    <property type="evidence" value="ECO:0007669"/>
    <property type="project" value="InterPro"/>
</dbReference>
<evidence type="ECO:0000259" key="4">
    <source>
        <dbReference type="Pfam" id="PF02894"/>
    </source>
</evidence>
<organism evidence="5 6">
    <name type="scientific">Niastella vici</name>
    <dbReference type="NCBI Taxonomy" id="1703345"/>
    <lineage>
        <taxon>Bacteria</taxon>
        <taxon>Pseudomonadati</taxon>
        <taxon>Bacteroidota</taxon>
        <taxon>Chitinophagia</taxon>
        <taxon>Chitinophagales</taxon>
        <taxon>Chitinophagaceae</taxon>
        <taxon>Niastella</taxon>
    </lineage>
</organism>
<dbReference type="Gene3D" id="3.30.360.10">
    <property type="entry name" value="Dihydrodipicolinate Reductase, domain 2"/>
    <property type="match status" value="1"/>
</dbReference>
<evidence type="ECO:0000313" key="5">
    <source>
        <dbReference type="EMBL" id="OQP66478.1"/>
    </source>
</evidence>
<feature type="domain" description="Gfo/Idh/MocA-like oxidoreductase N-terminal" evidence="3">
    <location>
        <begin position="5"/>
        <end position="121"/>
    </location>
</feature>
<dbReference type="Pfam" id="PF02894">
    <property type="entry name" value="GFO_IDH_MocA_C"/>
    <property type="match status" value="1"/>
</dbReference>
<name>A0A1V9G7L9_9BACT</name>
<dbReference type="PANTHER" id="PTHR43708:SF5">
    <property type="entry name" value="CONSERVED EXPRESSED OXIDOREDUCTASE (EUROFUNG)-RELATED"/>
    <property type="match status" value="1"/>
</dbReference>
<sequence>MNSQINVGLVGYGISAKVFHAPFIATNNHFQLVSVVERHKQESKEMFPQVQVVKTMEELLQNNAIDLVVITTPNETHFPYAKAALEAGKHVVLEKPVTNTSAEAKQLAEIANRSGKVLSVYQNRRYVSDFFTIREILDKQLLGNVHTFEGHYDRYRAEARPQAWREHVLPGSGILFDLGPHLIDQVLYLFGLPNSIAADIRMQRPHAKVDDYFDLRLDYGFLKVILQGGMLVREPGPRYLIHGTKGSFVKSGEDPQEALLRAGKLPVGNDWGQEQENIYGLLHTEMDGKIIRERYPSLKGDYAAYYRNLYDTIANHKPVQERIEHGYNTIRLIELAFESHQNQCTLPCTGLLAVPYR</sequence>
<proteinExistence type="inferred from homology"/>
<dbReference type="InterPro" id="IPR000683">
    <property type="entry name" value="Gfo/Idh/MocA-like_OxRdtase_N"/>
</dbReference>
<comment type="similarity">
    <text evidence="1">Belongs to the Gfo/Idh/MocA family.</text>
</comment>
<reference evidence="5 6" key="1">
    <citation type="submission" date="2016-03" db="EMBL/GenBank/DDBJ databases">
        <title>Niastella vici sp. nov., isolated from farmland soil.</title>
        <authorList>
            <person name="Chen L."/>
            <person name="Wang D."/>
            <person name="Yang S."/>
            <person name="Wang G."/>
        </authorList>
    </citation>
    <scope>NUCLEOTIDE SEQUENCE [LARGE SCALE GENOMIC DNA]</scope>
    <source>
        <strain evidence="5 6">DJ57</strain>
    </source>
</reference>
<dbReference type="RefSeq" id="WP_081145418.1">
    <property type="nucleotide sequence ID" value="NZ_LVYD01000002.1"/>
</dbReference>
<dbReference type="STRING" id="1703345.A3860_13390"/>
<keyword evidence="6" id="KW-1185">Reference proteome</keyword>
<dbReference type="OrthoDB" id="9815825at2"/>
<evidence type="ECO:0000256" key="2">
    <source>
        <dbReference type="ARBA" id="ARBA00023002"/>
    </source>
</evidence>
<dbReference type="InterPro" id="IPR036291">
    <property type="entry name" value="NAD(P)-bd_dom_sf"/>
</dbReference>
<dbReference type="Pfam" id="PF01408">
    <property type="entry name" value="GFO_IDH_MocA"/>
    <property type="match status" value="1"/>
</dbReference>